<dbReference type="Proteomes" id="UP000553632">
    <property type="component" value="Unassembled WGS sequence"/>
</dbReference>
<organism evidence="2 3">
    <name type="scientific">Perkinsus olseni</name>
    <name type="common">Perkinsus atlanticus</name>
    <dbReference type="NCBI Taxonomy" id="32597"/>
    <lineage>
        <taxon>Eukaryota</taxon>
        <taxon>Sar</taxon>
        <taxon>Alveolata</taxon>
        <taxon>Perkinsozoa</taxon>
        <taxon>Perkinsea</taxon>
        <taxon>Perkinsida</taxon>
        <taxon>Perkinsidae</taxon>
        <taxon>Perkinsus</taxon>
    </lineage>
</organism>
<feature type="region of interest" description="Disordered" evidence="1">
    <location>
        <begin position="119"/>
        <end position="164"/>
    </location>
</feature>
<feature type="non-terminal residue" evidence="2">
    <location>
        <position position="402"/>
    </location>
</feature>
<protein>
    <submittedName>
        <fullName evidence="2">Uncharacterized protein</fullName>
    </submittedName>
</protein>
<keyword evidence="3" id="KW-1185">Reference proteome</keyword>
<name>A0A7J6UFU7_PEROL</name>
<dbReference type="AlphaFoldDB" id="A0A7J6UFU7"/>
<sequence length="402" mass="43726">KKLGIFDDGDGCELLDSKITRAPESQLNMLKAAGGGHKISTNHSFVHRVPLFLVPREEGDRKRPEYKVSSCTMLAMMSRWEQLLLPSGTVNPYNMAVLLPDLEGRCYTNQEEYRLLQESSGNPRDGAEDAAPLPPPPTQNIIEDPGVASSVADDSPEADGGGALEDHQLIVDSIHDDASLPDHDEYDTARNDADMAPAEVDEPAGAAPGAADADTTALDSSVNSTVQGDLSVANGKSTAVEEDDDDDDEGQWTLLDPFVNPGNKPQKAMKIGRVGKPTPVKTHTVHSIKLSTGRRAAMNLDIAEDSILPTTTEKPALVWQTMGEYPEASSIENKLAQQVSKHRKESRKVVRQWNERASIQRLEALHLLKATRNVVTEAERREEKPPPRMDEGGESSDSDDAN</sequence>
<gene>
    <name evidence="2" type="ORF">FOZ63_006709</name>
</gene>
<feature type="compositionally biased region" description="Acidic residues" evidence="1">
    <location>
        <begin position="392"/>
        <end position="402"/>
    </location>
</feature>
<feature type="compositionally biased region" description="Basic and acidic residues" evidence="1">
    <location>
        <begin position="377"/>
        <end position="391"/>
    </location>
</feature>
<reference evidence="2 3" key="1">
    <citation type="submission" date="2020-04" db="EMBL/GenBank/DDBJ databases">
        <title>Perkinsus olseni comparative genomics.</title>
        <authorList>
            <person name="Bogema D.R."/>
        </authorList>
    </citation>
    <scope>NUCLEOTIDE SEQUENCE [LARGE SCALE GENOMIC DNA]</scope>
    <source>
        <strain evidence="2 3">ATCC PRA-207</strain>
    </source>
</reference>
<feature type="compositionally biased region" description="Acidic residues" evidence="1">
    <location>
        <begin position="240"/>
        <end position="250"/>
    </location>
</feature>
<comment type="caution">
    <text evidence="2">The sequence shown here is derived from an EMBL/GenBank/DDBJ whole genome shotgun (WGS) entry which is preliminary data.</text>
</comment>
<evidence type="ECO:0000313" key="3">
    <source>
        <dbReference type="Proteomes" id="UP000553632"/>
    </source>
</evidence>
<evidence type="ECO:0000256" key="1">
    <source>
        <dbReference type="SAM" id="MobiDB-lite"/>
    </source>
</evidence>
<evidence type="ECO:0000313" key="2">
    <source>
        <dbReference type="EMBL" id="KAF4756008.1"/>
    </source>
</evidence>
<feature type="region of interest" description="Disordered" evidence="1">
    <location>
        <begin position="371"/>
        <end position="402"/>
    </location>
</feature>
<feature type="compositionally biased region" description="Polar residues" evidence="1">
    <location>
        <begin position="218"/>
        <end position="228"/>
    </location>
</feature>
<feature type="region of interest" description="Disordered" evidence="1">
    <location>
        <begin position="199"/>
        <end position="250"/>
    </location>
</feature>
<feature type="compositionally biased region" description="Low complexity" evidence="1">
    <location>
        <begin position="203"/>
        <end position="217"/>
    </location>
</feature>
<accession>A0A7J6UFU7</accession>
<proteinExistence type="predicted"/>
<feature type="non-terminal residue" evidence="2">
    <location>
        <position position="1"/>
    </location>
</feature>
<dbReference type="EMBL" id="JABANO010003945">
    <property type="protein sequence ID" value="KAF4756008.1"/>
    <property type="molecule type" value="Genomic_DNA"/>
</dbReference>